<accession>A0ABP8UKA7</accession>
<evidence type="ECO:0000259" key="3">
    <source>
        <dbReference type="Pfam" id="PF01266"/>
    </source>
</evidence>
<gene>
    <name evidence="4" type="ORF">GCM10023196_066950</name>
</gene>
<dbReference type="InterPro" id="IPR036188">
    <property type="entry name" value="FAD/NAD-bd_sf"/>
</dbReference>
<comment type="caution">
    <text evidence="4">The sequence shown here is derived from an EMBL/GenBank/DDBJ whole genome shotgun (WGS) entry which is preliminary data.</text>
</comment>
<feature type="domain" description="FAD dependent oxidoreductase" evidence="3">
    <location>
        <begin position="8"/>
        <end position="90"/>
    </location>
</feature>
<organism evidence="4 5">
    <name type="scientific">Actinoallomurus vinaceus</name>
    <dbReference type="NCBI Taxonomy" id="1080074"/>
    <lineage>
        <taxon>Bacteria</taxon>
        <taxon>Bacillati</taxon>
        <taxon>Actinomycetota</taxon>
        <taxon>Actinomycetes</taxon>
        <taxon>Streptosporangiales</taxon>
        <taxon>Thermomonosporaceae</taxon>
        <taxon>Actinoallomurus</taxon>
    </lineage>
</organism>
<dbReference type="Gene3D" id="3.50.50.60">
    <property type="entry name" value="FAD/NAD(P)-binding domain"/>
    <property type="match status" value="1"/>
</dbReference>
<keyword evidence="5" id="KW-1185">Reference proteome</keyword>
<proteinExistence type="predicted"/>
<dbReference type="PANTHER" id="PTHR13847">
    <property type="entry name" value="SARCOSINE DEHYDROGENASE-RELATED"/>
    <property type="match status" value="1"/>
</dbReference>
<dbReference type="PANTHER" id="PTHR13847:SF289">
    <property type="entry name" value="GLYCINE OXIDASE"/>
    <property type="match status" value="1"/>
</dbReference>
<dbReference type="RefSeq" id="WP_345435658.1">
    <property type="nucleotide sequence ID" value="NZ_BAABHK010000011.1"/>
</dbReference>
<keyword evidence="1" id="KW-0560">Oxidoreductase</keyword>
<dbReference type="EMBL" id="BAABHK010000011">
    <property type="protein sequence ID" value="GAA4632662.1"/>
    <property type="molecule type" value="Genomic_DNA"/>
</dbReference>
<evidence type="ECO:0000256" key="1">
    <source>
        <dbReference type="ARBA" id="ARBA00023002"/>
    </source>
</evidence>
<dbReference type="Proteomes" id="UP001501442">
    <property type="component" value="Unassembled WGS sequence"/>
</dbReference>
<evidence type="ECO:0000313" key="4">
    <source>
        <dbReference type="EMBL" id="GAA4632662.1"/>
    </source>
</evidence>
<evidence type="ECO:0000256" key="2">
    <source>
        <dbReference type="SAM" id="MobiDB-lite"/>
    </source>
</evidence>
<protein>
    <recommendedName>
        <fullName evidence="3">FAD dependent oxidoreductase domain-containing protein</fullName>
    </recommendedName>
</protein>
<name>A0ABP8UKA7_9ACTN</name>
<dbReference type="Pfam" id="PF01266">
    <property type="entry name" value="DAO"/>
    <property type="match status" value="1"/>
</dbReference>
<dbReference type="SUPFAM" id="SSF51905">
    <property type="entry name" value="FAD/NAD(P)-binding domain"/>
    <property type="match status" value="1"/>
</dbReference>
<sequence>MELSGNNRRLDWRRIVAIAHASRDYLGHWYDSADDLMALIHDPWVGGRPMMPDGLPVLDRVPGSPNAYVATGHGMLGITLAPVSGKAMADYITTGRRPASLAAFRADRFPGLLAHRRTSPGDRVRPGAGPAPGGSAAGGAEAPAG</sequence>
<evidence type="ECO:0000313" key="5">
    <source>
        <dbReference type="Proteomes" id="UP001501442"/>
    </source>
</evidence>
<reference evidence="5" key="1">
    <citation type="journal article" date="2019" name="Int. J. Syst. Evol. Microbiol.">
        <title>The Global Catalogue of Microorganisms (GCM) 10K type strain sequencing project: providing services to taxonomists for standard genome sequencing and annotation.</title>
        <authorList>
            <consortium name="The Broad Institute Genomics Platform"/>
            <consortium name="The Broad Institute Genome Sequencing Center for Infectious Disease"/>
            <person name="Wu L."/>
            <person name="Ma J."/>
        </authorList>
    </citation>
    <scope>NUCLEOTIDE SEQUENCE [LARGE SCALE GENOMIC DNA]</scope>
    <source>
        <strain evidence="5">JCM 17939</strain>
    </source>
</reference>
<dbReference type="InterPro" id="IPR006076">
    <property type="entry name" value="FAD-dep_OxRdtase"/>
</dbReference>
<feature type="region of interest" description="Disordered" evidence="2">
    <location>
        <begin position="114"/>
        <end position="145"/>
    </location>
</feature>